<sequence length="606" mass="68693">MPQNEGMRFEWTDQEHAPESLQTVKVRDFVKNVWSIRGSLDTPEGREAFDRLCEDVGKDEFDEGFRQGETEAYQWAFEEIVSPENPDLNLVSATIDLLYILQGRVGEDGSRAAHAVKEPLQRFIESPRANYLLSIQAKETIRQESLFLEDEALDHTLPIRGGKRLFKFGDRLFECAEDDGVRVNAVINGDESDVERERELREISSLRSVAIRDLLTDSDQALSDTDIEKQVVLFQDIFLQPYILRGIEADFAHLSSDDRFNDTFNQQRVESRSKSYLKIHELSTQELFYLIRFLMTKSQREVTERLKPFAEKFGQDGLRTFLSTGDDLSFGEDILDVSERMPEDSVRALFAKYAEIVDAAQSSAAYLVDNFPAGAASIISEEKITRQLLSKGKELLARYEKGDVPEKIPEELDNIKADILLFGAALKTAGEHEQIKFEDVKGTEIASLQTKEIPPADREAMIALFKQIRENDKYSPEHLAALEQGFREALEKNIGRFYVAKYNGTVLAFVRFEDLPNGNVYAGSFTASQDVRGSTIGSALIEEAFMRENADRTLEAVVFSGNPRLMEYHTKVLGHEILRDKTLKIGDATYFKMIRRPQGATKSLAA</sequence>
<dbReference type="Proteomes" id="UP000229526">
    <property type="component" value="Unassembled WGS sequence"/>
</dbReference>
<dbReference type="InterPro" id="IPR000182">
    <property type="entry name" value="GNAT_dom"/>
</dbReference>
<dbReference type="PROSITE" id="PS51186">
    <property type="entry name" value="GNAT"/>
    <property type="match status" value="1"/>
</dbReference>
<evidence type="ECO:0000313" key="3">
    <source>
        <dbReference type="Proteomes" id="UP000229526"/>
    </source>
</evidence>
<name>A0A2H0UK37_9BACT</name>
<dbReference type="EMBL" id="PFBD01000028">
    <property type="protein sequence ID" value="PIR86761.1"/>
    <property type="molecule type" value="Genomic_DNA"/>
</dbReference>
<comment type="caution">
    <text evidence="2">The sequence shown here is derived from an EMBL/GenBank/DDBJ whole genome shotgun (WGS) entry which is preliminary data.</text>
</comment>
<proteinExistence type="predicted"/>
<dbReference type="Pfam" id="PF00583">
    <property type="entry name" value="Acetyltransf_1"/>
    <property type="match status" value="1"/>
</dbReference>
<dbReference type="InterPro" id="IPR016181">
    <property type="entry name" value="Acyl_CoA_acyltransferase"/>
</dbReference>
<gene>
    <name evidence="2" type="ORF">COU11_04630</name>
</gene>
<dbReference type="SUPFAM" id="SSF55729">
    <property type="entry name" value="Acyl-CoA N-acyltransferases (Nat)"/>
    <property type="match status" value="1"/>
</dbReference>
<evidence type="ECO:0000313" key="2">
    <source>
        <dbReference type="EMBL" id="PIR86761.1"/>
    </source>
</evidence>
<organism evidence="2 3">
    <name type="scientific">Candidatus Harrisonbacteria bacterium CG10_big_fil_rev_8_21_14_0_10_49_15</name>
    <dbReference type="NCBI Taxonomy" id="1974587"/>
    <lineage>
        <taxon>Bacteria</taxon>
        <taxon>Candidatus Harrisoniibacteriota</taxon>
    </lineage>
</organism>
<dbReference type="GO" id="GO:0016747">
    <property type="term" value="F:acyltransferase activity, transferring groups other than amino-acyl groups"/>
    <property type="evidence" value="ECO:0007669"/>
    <property type="project" value="InterPro"/>
</dbReference>
<protein>
    <recommendedName>
        <fullName evidence="1">N-acetyltransferase domain-containing protein</fullName>
    </recommendedName>
</protein>
<reference evidence="3" key="1">
    <citation type="submission" date="2017-09" db="EMBL/GenBank/DDBJ databases">
        <title>Depth-based differentiation of microbial function through sediment-hosted aquifers and enrichment of novel symbionts in the deep terrestrial subsurface.</title>
        <authorList>
            <person name="Probst A.J."/>
            <person name="Ladd B."/>
            <person name="Jarett J.K."/>
            <person name="Geller-Mcgrath D.E."/>
            <person name="Sieber C.M.K."/>
            <person name="Emerson J.B."/>
            <person name="Anantharaman K."/>
            <person name="Thomas B.C."/>
            <person name="Malmstrom R."/>
            <person name="Stieglmeier M."/>
            <person name="Klingl A."/>
            <person name="Woyke T."/>
            <person name="Ryan C.M."/>
            <person name="Banfield J.F."/>
        </authorList>
    </citation>
    <scope>NUCLEOTIDE SEQUENCE [LARGE SCALE GENOMIC DNA]</scope>
</reference>
<dbReference type="AlphaFoldDB" id="A0A2H0UK37"/>
<feature type="domain" description="N-acetyltransferase" evidence="1">
    <location>
        <begin position="451"/>
        <end position="596"/>
    </location>
</feature>
<accession>A0A2H0UK37</accession>
<dbReference type="Gene3D" id="3.40.630.30">
    <property type="match status" value="1"/>
</dbReference>
<evidence type="ECO:0000259" key="1">
    <source>
        <dbReference type="PROSITE" id="PS51186"/>
    </source>
</evidence>